<feature type="non-terminal residue" evidence="1">
    <location>
        <position position="1"/>
    </location>
</feature>
<reference evidence="1" key="1">
    <citation type="submission" date="2018-05" db="EMBL/GenBank/DDBJ databases">
        <title>Draft genome of Mucuna pruriens seed.</title>
        <authorList>
            <person name="Nnadi N.E."/>
            <person name="Vos R."/>
            <person name="Hasami M.H."/>
            <person name="Devisetty U.K."/>
            <person name="Aguiy J.C."/>
        </authorList>
    </citation>
    <scope>NUCLEOTIDE SEQUENCE [LARGE SCALE GENOMIC DNA]</scope>
    <source>
        <strain evidence="1">JCA_2017</strain>
    </source>
</reference>
<sequence length="82" mass="9260">MIADYKGEKVLVDQGNHLPKVGKDEGRTRGVLGNPYWFCGRIGGDLRCNQSSNNFWSRARCENCPFQIHGRQRPSILNIILG</sequence>
<keyword evidence="2" id="KW-1185">Reference proteome</keyword>
<accession>A0A371E4H8</accession>
<proteinExistence type="predicted"/>
<evidence type="ECO:0000313" key="2">
    <source>
        <dbReference type="Proteomes" id="UP000257109"/>
    </source>
</evidence>
<dbReference type="Proteomes" id="UP000257109">
    <property type="component" value="Unassembled WGS sequence"/>
</dbReference>
<gene>
    <name evidence="1" type="ORF">CR513_60901</name>
</gene>
<organism evidence="1 2">
    <name type="scientific">Mucuna pruriens</name>
    <name type="common">Velvet bean</name>
    <name type="synonym">Dolichos pruriens</name>
    <dbReference type="NCBI Taxonomy" id="157652"/>
    <lineage>
        <taxon>Eukaryota</taxon>
        <taxon>Viridiplantae</taxon>
        <taxon>Streptophyta</taxon>
        <taxon>Embryophyta</taxon>
        <taxon>Tracheophyta</taxon>
        <taxon>Spermatophyta</taxon>
        <taxon>Magnoliopsida</taxon>
        <taxon>eudicotyledons</taxon>
        <taxon>Gunneridae</taxon>
        <taxon>Pentapetalae</taxon>
        <taxon>rosids</taxon>
        <taxon>fabids</taxon>
        <taxon>Fabales</taxon>
        <taxon>Fabaceae</taxon>
        <taxon>Papilionoideae</taxon>
        <taxon>50 kb inversion clade</taxon>
        <taxon>NPAAA clade</taxon>
        <taxon>indigoferoid/millettioid clade</taxon>
        <taxon>Phaseoleae</taxon>
        <taxon>Mucuna</taxon>
    </lineage>
</organism>
<comment type="caution">
    <text evidence="1">The sequence shown here is derived from an EMBL/GenBank/DDBJ whole genome shotgun (WGS) entry which is preliminary data.</text>
</comment>
<dbReference type="EMBL" id="QJKJ01016490">
    <property type="protein sequence ID" value="RDX60924.1"/>
    <property type="molecule type" value="Genomic_DNA"/>
</dbReference>
<name>A0A371E4H8_MUCPR</name>
<dbReference type="AlphaFoldDB" id="A0A371E4H8"/>
<protein>
    <submittedName>
        <fullName evidence="1">Uncharacterized protein</fullName>
    </submittedName>
</protein>
<evidence type="ECO:0000313" key="1">
    <source>
        <dbReference type="EMBL" id="RDX60924.1"/>
    </source>
</evidence>